<dbReference type="Pfam" id="PF02027">
    <property type="entry name" value="RolB_RolC"/>
    <property type="match status" value="1"/>
</dbReference>
<organism evidence="2 3">
    <name type="scientific">Parasponia andersonii</name>
    <name type="common">Sponia andersonii</name>
    <dbReference type="NCBI Taxonomy" id="3476"/>
    <lineage>
        <taxon>Eukaryota</taxon>
        <taxon>Viridiplantae</taxon>
        <taxon>Streptophyta</taxon>
        <taxon>Embryophyta</taxon>
        <taxon>Tracheophyta</taxon>
        <taxon>Spermatophyta</taxon>
        <taxon>Magnoliopsida</taxon>
        <taxon>eudicotyledons</taxon>
        <taxon>Gunneridae</taxon>
        <taxon>Pentapetalae</taxon>
        <taxon>rosids</taxon>
        <taxon>fabids</taxon>
        <taxon>Rosales</taxon>
        <taxon>Cannabaceae</taxon>
        <taxon>Parasponia</taxon>
    </lineage>
</organism>
<accession>A0A2P5AU11</accession>
<comment type="caution">
    <text evidence="2">The sequence shown here is derived from an EMBL/GenBank/DDBJ whole genome shotgun (WGS) entry which is preliminary data.</text>
</comment>
<protein>
    <submittedName>
        <fullName evidence="2">Cytokinin glycosidase</fullName>
    </submittedName>
</protein>
<dbReference type="Proteomes" id="UP000237105">
    <property type="component" value="Unassembled WGS sequence"/>
</dbReference>
<reference evidence="3" key="1">
    <citation type="submission" date="2016-06" db="EMBL/GenBank/DDBJ databases">
        <title>Parallel loss of symbiosis genes in relatives of nitrogen-fixing non-legume Parasponia.</title>
        <authorList>
            <person name="Van Velzen R."/>
            <person name="Holmer R."/>
            <person name="Bu F."/>
            <person name="Rutten L."/>
            <person name="Van Zeijl A."/>
            <person name="Liu W."/>
            <person name="Santuari L."/>
            <person name="Cao Q."/>
            <person name="Sharma T."/>
            <person name="Shen D."/>
            <person name="Roswanjaya Y."/>
            <person name="Wardhani T."/>
            <person name="Kalhor M.S."/>
            <person name="Jansen J."/>
            <person name="Van den Hoogen J."/>
            <person name="Gungor B."/>
            <person name="Hartog M."/>
            <person name="Hontelez J."/>
            <person name="Verver J."/>
            <person name="Yang W.-C."/>
            <person name="Schijlen E."/>
            <person name="Repin R."/>
            <person name="Schilthuizen M."/>
            <person name="Schranz E."/>
            <person name="Heidstra R."/>
            <person name="Miyata K."/>
            <person name="Fedorova E."/>
            <person name="Kohlen W."/>
            <person name="Bisseling T."/>
            <person name="Smit S."/>
            <person name="Geurts R."/>
        </authorList>
    </citation>
    <scope>NUCLEOTIDE SEQUENCE [LARGE SCALE GENOMIC DNA]</scope>
    <source>
        <strain evidence="3">cv. WU1-14</strain>
    </source>
</reference>
<evidence type="ECO:0000259" key="1">
    <source>
        <dbReference type="Pfam" id="PF02027"/>
    </source>
</evidence>
<feature type="domain" description="Cytokinin glycosidase" evidence="1">
    <location>
        <begin position="25"/>
        <end position="123"/>
    </location>
</feature>
<sequence length="170" mass="19310">MADLEAALLDYYDYITWWPASGDQTDTNTERIMPGTRLLYMYMDLSIAKWCVKEHCLVCNSNNLGAMVTSLPLYLTNVTSEEGCTKLYAFADGSRLINYLELAWDANFVAVLPSNYFVKIGELLVLIVDSSLLAFDVFTRQCQAYELDADYCKYYIVYARKCLFSAPDVG</sequence>
<proteinExistence type="predicted"/>
<dbReference type="AlphaFoldDB" id="A0A2P5AU11"/>
<keyword evidence="2" id="KW-0326">Glycosidase</keyword>
<dbReference type="EMBL" id="JXTB01000448">
    <property type="protein sequence ID" value="PON40030.1"/>
    <property type="molecule type" value="Genomic_DNA"/>
</dbReference>
<evidence type="ECO:0000313" key="2">
    <source>
        <dbReference type="EMBL" id="PON40030.1"/>
    </source>
</evidence>
<dbReference type="GO" id="GO:0016798">
    <property type="term" value="F:hydrolase activity, acting on glycosyl bonds"/>
    <property type="evidence" value="ECO:0007669"/>
    <property type="project" value="UniProtKB-KW"/>
</dbReference>
<gene>
    <name evidence="2" type="ORF">PanWU01x14_300540</name>
</gene>
<keyword evidence="3" id="KW-1185">Reference proteome</keyword>
<keyword evidence="2" id="KW-0378">Hydrolase</keyword>
<name>A0A2P5AU11_PARAD</name>
<evidence type="ECO:0000313" key="3">
    <source>
        <dbReference type="Proteomes" id="UP000237105"/>
    </source>
</evidence>
<dbReference type="InterPro" id="IPR006064">
    <property type="entry name" value="Glycosidase"/>
</dbReference>